<protein>
    <submittedName>
        <fullName evidence="2">Uncharacterized protein</fullName>
    </submittedName>
</protein>
<feature type="region of interest" description="Disordered" evidence="1">
    <location>
        <begin position="33"/>
        <end position="75"/>
    </location>
</feature>
<dbReference type="AlphaFoldDB" id="A0A3S4ZMJ2"/>
<proteinExistence type="predicted"/>
<accession>A0A3S4ZMJ2</accession>
<reference evidence="2" key="1">
    <citation type="submission" date="2018-11" db="EMBL/GenBank/DDBJ databases">
        <authorList>
            <consortium name="Pathogen Informatics"/>
        </authorList>
    </citation>
    <scope>NUCLEOTIDE SEQUENCE</scope>
</reference>
<evidence type="ECO:0000313" key="3">
    <source>
        <dbReference type="Proteomes" id="UP000784294"/>
    </source>
</evidence>
<feature type="compositionally biased region" description="Basic residues" evidence="1">
    <location>
        <begin position="66"/>
        <end position="75"/>
    </location>
</feature>
<keyword evidence="3" id="KW-1185">Reference proteome</keyword>
<gene>
    <name evidence="2" type="ORF">PXEA_LOCUS8739</name>
</gene>
<sequence>MLRPWKVATLFSPTACSLSPSCCQLSRSLTPSPAVHLPLPPQNTFGRSAVPSEVGSASDQPVFSHQTRRTRTSDH</sequence>
<name>A0A3S4ZMJ2_9PLAT</name>
<comment type="caution">
    <text evidence="2">The sequence shown here is derived from an EMBL/GenBank/DDBJ whole genome shotgun (WGS) entry which is preliminary data.</text>
</comment>
<feature type="compositionally biased region" description="Polar residues" evidence="1">
    <location>
        <begin position="55"/>
        <end position="65"/>
    </location>
</feature>
<evidence type="ECO:0000313" key="2">
    <source>
        <dbReference type="EMBL" id="VEL15299.1"/>
    </source>
</evidence>
<organism evidence="2 3">
    <name type="scientific">Protopolystoma xenopodis</name>
    <dbReference type="NCBI Taxonomy" id="117903"/>
    <lineage>
        <taxon>Eukaryota</taxon>
        <taxon>Metazoa</taxon>
        <taxon>Spiralia</taxon>
        <taxon>Lophotrochozoa</taxon>
        <taxon>Platyhelminthes</taxon>
        <taxon>Monogenea</taxon>
        <taxon>Polyopisthocotylea</taxon>
        <taxon>Polystomatidea</taxon>
        <taxon>Polystomatidae</taxon>
        <taxon>Protopolystoma</taxon>
    </lineage>
</organism>
<dbReference type="EMBL" id="CAAALY010024125">
    <property type="protein sequence ID" value="VEL15299.1"/>
    <property type="molecule type" value="Genomic_DNA"/>
</dbReference>
<evidence type="ECO:0000256" key="1">
    <source>
        <dbReference type="SAM" id="MobiDB-lite"/>
    </source>
</evidence>
<dbReference type="Proteomes" id="UP000784294">
    <property type="component" value="Unassembled WGS sequence"/>
</dbReference>